<dbReference type="PROSITE" id="PS51194">
    <property type="entry name" value="HELICASE_CTER"/>
    <property type="match status" value="1"/>
</dbReference>
<dbReference type="Pfam" id="PF00271">
    <property type="entry name" value="Helicase_C"/>
    <property type="match status" value="1"/>
</dbReference>
<keyword evidence="1" id="KW-0547">Nucleotide-binding</keyword>
<organism evidence="7 8">
    <name type="scientific">Ditylenchus destructor</name>
    <dbReference type="NCBI Taxonomy" id="166010"/>
    <lineage>
        <taxon>Eukaryota</taxon>
        <taxon>Metazoa</taxon>
        <taxon>Ecdysozoa</taxon>
        <taxon>Nematoda</taxon>
        <taxon>Chromadorea</taxon>
        <taxon>Rhabditida</taxon>
        <taxon>Tylenchina</taxon>
        <taxon>Tylenchomorpha</taxon>
        <taxon>Sphaerularioidea</taxon>
        <taxon>Anguinidae</taxon>
        <taxon>Anguininae</taxon>
        <taxon>Ditylenchus</taxon>
    </lineage>
</organism>
<dbReference type="InterPro" id="IPR001650">
    <property type="entry name" value="Helicase_C-like"/>
</dbReference>
<dbReference type="Gene3D" id="3.40.50.300">
    <property type="entry name" value="P-loop containing nucleotide triphosphate hydrolases"/>
    <property type="match status" value="1"/>
</dbReference>
<evidence type="ECO:0000256" key="5">
    <source>
        <dbReference type="SAM" id="MobiDB-lite"/>
    </source>
</evidence>
<evidence type="ECO:0000256" key="2">
    <source>
        <dbReference type="ARBA" id="ARBA00022801"/>
    </source>
</evidence>
<dbReference type="PANTHER" id="PTHR47959">
    <property type="entry name" value="ATP-DEPENDENT RNA HELICASE RHLE-RELATED"/>
    <property type="match status" value="1"/>
</dbReference>
<feature type="domain" description="Helicase C-terminal" evidence="6">
    <location>
        <begin position="1"/>
        <end position="106"/>
    </location>
</feature>
<evidence type="ECO:0000259" key="6">
    <source>
        <dbReference type="PROSITE" id="PS51194"/>
    </source>
</evidence>
<dbReference type="EMBL" id="JAKKPZ010000878">
    <property type="protein sequence ID" value="KAI1691731.1"/>
    <property type="molecule type" value="Genomic_DNA"/>
</dbReference>
<feature type="region of interest" description="Disordered" evidence="5">
    <location>
        <begin position="124"/>
        <end position="204"/>
    </location>
</feature>
<dbReference type="PANTHER" id="PTHR47959:SF1">
    <property type="entry name" value="ATP-DEPENDENT RNA HELICASE DBPA"/>
    <property type="match status" value="1"/>
</dbReference>
<keyword evidence="3 7" id="KW-0347">Helicase</keyword>
<proteinExistence type="predicted"/>
<evidence type="ECO:0000313" key="7">
    <source>
        <dbReference type="EMBL" id="KAI1691731.1"/>
    </source>
</evidence>
<reference evidence="7" key="1">
    <citation type="submission" date="2022-01" db="EMBL/GenBank/DDBJ databases">
        <title>Genome Sequence Resource for Two Populations of Ditylenchus destructor, the Migratory Endoparasitic Phytonematode.</title>
        <authorList>
            <person name="Zhang H."/>
            <person name="Lin R."/>
            <person name="Xie B."/>
        </authorList>
    </citation>
    <scope>NUCLEOTIDE SEQUENCE</scope>
    <source>
        <strain evidence="7">BazhouSP</strain>
    </source>
</reference>
<accession>A0AAD4MJB0</accession>
<dbReference type="GO" id="GO:0003724">
    <property type="term" value="F:RNA helicase activity"/>
    <property type="evidence" value="ECO:0007669"/>
    <property type="project" value="TreeGrafter"/>
</dbReference>
<evidence type="ECO:0000256" key="4">
    <source>
        <dbReference type="ARBA" id="ARBA00022840"/>
    </source>
</evidence>
<gene>
    <name evidence="7" type="ORF">DdX_21689</name>
</gene>
<keyword evidence="2" id="KW-0378">Hydrolase</keyword>
<evidence type="ECO:0000313" key="8">
    <source>
        <dbReference type="Proteomes" id="UP001201812"/>
    </source>
</evidence>
<dbReference type="SMART" id="SM00490">
    <property type="entry name" value="HELICc"/>
    <property type="match status" value="1"/>
</dbReference>
<feature type="compositionally biased region" description="Low complexity" evidence="5">
    <location>
        <begin position="124"/>
        <end position="145"/>
    </location>
</feature>
<dbReference type="GO" id="GO:0005524">
    <property type="term" value="F:ATP binding"/>
    <property type="evidence" value="ECO:0007669"/>
    <property type="project" value="UniProtKB-KW"/>
</dbReference>
<sequence>MATWSSATREEVLLRLANRSCNVLVASDVAARGLDVEELAAVINYELPTDVESYQHRVGRTGRAGASGLAISLVAGREKTRAEAVEAQMGQPLDWQKTPLRRRARPSCRRRRCAPCASMVARPTSCAQATSSAPSPAMPACQPSSLARSQSSRPVPTWRSPASRSTRRWRSWKRQDQGPSFPRADDVTGRASAGHGPTLPDFHG</sequence>
<evidence type="ECO:0000256" key="1">
    <source>
        <dbReference type="ARBA" id="ARBA00022741"/>
    </source>
</evidence>
<name>A0AAD4MJB0_9BILA</name>
<keyword evidence="8" id="KW-1185">Reference proteome</keyword>
<comment type="caution">
    <text evidence="7">The sequence shown here is derived from an EMBL/GenBank/DDBJ whole genome shotgun (WGS) entry which is preliminary data.</text>
</comment>
<dbReference type="SUPFAM" id="SSF52540">
    <property type="entry name" value="P-loop containing nucleoside triphosphate hydrolases"/>
    <property type="match status" value="1"/>
</dbReference>
<dbReference type="GO" id="GO:0016787">
    <property type="term" value="F:hydrolase activity"/>
    <property type="evidence" value="ECO:0007669"/>
    <property type="project" value="UniProtKB-KW"/>
</dbReference>
<dbReference type="CDD" id="cd18787">
    <property type="entry name" value="SF2_C_DEAD"/>
    <property type="match status" value="1"/>
</dbReference>
<dbReference type="InterPro" id="IPR027417">
    <property type="entry name" value="P-loop_NTPase"/>
</dbReference>
<dbReference type="AlphaFoldDB" id="A0AAD4MJB0"/>
<dbReference type="GO" id="GO:0005829">
    <property type="term" value="C:cytosol"/>
    <property type="evidence" value="ECO:0007669"/>
    <property type="project" value="TreeGrafter"/>
</dbReference>
<dbReference type="Proteomes" id="UP001201812">
    <property type="component" value="Unassembled WGS sequence"/>
</dbReference>
<keyword evidence="4" id="KW-0067">ATP-binding</keyword>
<evidence type="ECO:0000256" key="3">
    <source>
        <dbReference type="ARBA" id="ARBA00022806"/>
    </source>
</evidence>
<protein>
    <submittedName>
        <fullName evidence="7">DEAD-box ATP-dependent RNA helicase CshE</fullName>
    </submittedName>
</protein>
<dbReference type="InterPro" id="IPR050079">
    <property type="entry name" value="DEAD_box_RNA_helicase"/>
</dbReference>